<dbReference type="SMART" id="SM01117">
    <property type="entry name" value="Cyt-b5"/>
    <property type="match status" value="1"/>
</dbReference>
<organism evidence="6 7">
    <name type="scientific">Pyronema omphalodes (strain CBS 100304)</name>
    <name type="common">Pyronema confluens</name>
    <dbReference type="NCBI Taxonomy" id="1076935"/>
    <lineage>
        <taxon>Eukaryota</taxon>
        <taxon>Fungi</taxon>
        <taxon>Dikarya</taxon>
        <taxon>Ascomycota</taxon>
        <taxon>Pezizomycotina</taxon>
        <taxon>Pezizomycetes</taxon>
        <taxon>Pezizales</taxon>
        <taxon>Pyronemataceae</taxon>
        <taxon>Pyronema</taxon>
    </lineage>
</organism>
<dbReference type="PANTHER" id="PTHR10578:SF104">
    <property type="entry name" value="CYTOCHROME B2, MITOCHONDRIAL-RELATED"/>
    <property type="match status" value="1"/>
</dbReference>
<dbReference type="OMA" id="WIAVHSK"/>
<protein>
    <submittedName>
        <fullName evidence="6">Similar to Cytochrome b2, mitochondrial acc. no. P00175</fullName>
    </submittedName>
</protein>
<dbReference type="STRING" id="1076935.U4LIH0"/>
<dbReference type="Pfam" id="PF00173">
    <property type="entry name" value="Cyt-b5"/>
    <property type="match status" value="1"/>
</dbReference>
<dbReference type="PRINTS" id="PR00363">
    <property type="entry name" value="CYTOCHROMEB5"/>
</dbReference>
<dbReference type="Gene3D" id="3.10.120.10">
    <property type="entry name" value="Cytochrome b5-like heme/steroid binding domain"/>
    <property type="match status" value="1"/>
</dbReference>
<name>U4LIH0_PYROM</name>
<evidence type="ECO:0000259" key="4">
    <source>
        <dbReference type="PROSITE" id="PS50255"/>
    </source>
</evidence>
<reference evidence="6 7" key="1">
    <citation type="journal article" date="2013" name="PLoS Genet.">
        <title>The genome and development-dependent transcriptomes of Pyronema confluens: a window into fungal evolution.</title>
        <authorList>
            <person name="Traeger S."/>
            <person name="Altegoer F."/>
            <person name="Freitag M."/>
            <person name="Gabaldon T."/>
            <person name="Kempken F."/>
            <person name="Kumar A."/>
            <person name="Marcet-Houben M."/>
            <person name="Poggeler S."/>
            <person name="Stajich J.E."/>
            <person name="Nowrousian M."/>
        </authorList>
    </citation>
    <scope>NUCLEOTIDE SEQUENCE [LARGE SCALE GENOMIC DNA]</scope>
    <source>
        <strain evidence="7">CBS 100304</strain>
        <tissue evidence="6">Vegetative mycelium</tissue>
    </source>
</reference>
<feature type="domain" description="Cytochrome b5 heme-binding" evidence="4">
    <location>
        <begin position="2"/>
        <end position="62"/>
    </location>
</feature>
<dbReference type="InterPro" id="IPR037396">
    <property type="entry name" value="FMN_HAD"/>
</dbReference>
<dbReference type="SUPFAM" id="SSF55856">
    <property type="entry name" value="Cytochrome b5-like heme/steroid binding domain"/>
    <property type="match status" value="1"/>
</dbReference>
<dbReference type="EMBL" id="HF935680">
    <property type="protein sequence ID" value="CCX12139.1"/>
    <property type="molecule type" value="Genomic_DNA"/>
</dbReference>
<dbReference type="PANTHER" id="PTHR10578">
    <property type="entry name" value="S -2-HYDROXY-ACID OXIDASE-RELATED"/>
    <property type="match status" value="1"/>
</dbReference>
<feature type="domain" description="FMN hydroxy acid dehydrogenase" evidence="5">
    <location>
        <begin position="96"/>
        <end position="468"/>
    </location>
</feature>
<evidence type="ECO:0000256" key="2">
    <source>
        <dbReference type="ARBA" id="ARBA00023002"/>
    </source>
</evidence>
<dbReference type="InterPro" id="IPR000262">
    <property type="entry name" value="FMN-dep_DH"/>
</dbReference>
<dbReference type="InterPro" id="IPR036400">
    <property type="entry name" value="Cyt_B5-like_heme/steroid_sf"/>
</dbReference>
<evidence type="ECO:0000313" key="6">
    <source>
        <dbReference type="EMBL" id="CCX12139.1"/>
    </source>
</evidence>
<dbReference type="eggNOG" id="KOG0538">
    <property type="taxonomic scope" value="Eukaryota"/>
</dbReference>
<proteinExistence type="predicted"/>
<dbReference type="InterPro" id="IPR037458">
    <property type="entry name" value="L-MDH/L-LDH_FMN-bd"/>
</dbReference>
<dbReference type="InterPro" id="IPR013785">
    <property type="entry name" value="Aldolase_TIM"/>
</dbReference>
<evidence type="ECO:0000256" key="3">
    <source>
        <dbReference type="SAM" id="MobiDB-lite"/>
    </source>
</evidence>
<evidence type="ECO:0000313" key="7">
    <source>
        <dbReference type="Proteomes" id="UP000018144"/>
    </source>
</evidence>
<dbReference type="CDD" id="cd02922">
    <property type="entry name" value="FCB2_FMN"/>
    <property type="match status" value="1"/>
</dbReference>
<dbReference type="PROSITE" id="PS50255">
    <property type="entry name" value="CYTOCHROME_B5_2"/>
    <property type="match status" value="1"/>
</dbReference>
<evidence type="ECO:0000256" key="1">
    <source>
        <dbReference type="ARBA" id="ARBA00001917"/>
    </source>
</evidence>
<dbReference type="InterPro" id="IPR001199">
    <property type="entry name" value="Cyt_B5-like_heme/steroid-bd"/>
</dbReference>
<feature type="region of interest" description="Disordered" evidence="3">
    <location>
        <begin position="80"/>
        <end position="100"/>
    </location>
</feature>
<dbReference type="AlphaFoldDB" id="U4LIH0"/>
<dbReference type="Gene3D" id="3.20.20.70">
    <property type="entry name" value="Aldolase class I"/>
    <property type="match status" value="1"/>
</dbReference>
<dbReference type="GO" id="GO:0016491">
    <property type="term" value="F:oxidoreductase activity"/>
    <property type="evidence" value="ECO:0007669"/>
    <property type="project" value="UniProtKB-KW"/>
</dbReference>
<sequence length="491" mass="52828">MSSELSLEEVAKHNDPASCWLIIHGSVYDVTEFLTQHPGGSQTLLQSAGTDATSAYDSVHHPLLVSQHLTAIGTCPSSSLIKTSPPTTTPSPLSKPPLHSHLSTHDFTHTASLHLSPKAWSFASSAATDCITHTQLNPNVFSLITLRPRILRDVTACDISTTILGCRTEAPFFIAPMAMQRLFHLEGEREMSRGAAGAGLIQGVSTSSSFPLDEIIATAVEGQGHWLQLYVNKNREKTVTLLQEAVKLGYKAILVTVDAPVMGKREADERVLLDGTISSGTSGQKGQNDKRGGGIGRIMGQYVDASLRWEDLRWIKVAAGGLPVVVKGVQTAADVMEATRRGVEGVYLSNHGGRSLDTSPPAIMTLLEIHTTCPEVLGKVKIFVDGGVKRGTDIFKALCLGATGVGVGRPFSTGVGVGRPFLYALNYGKKGVEHLADILKDELQTTMRMCGVTKLSELHPGLLNTAAIDHLIPGGENHEWITWRRKEKSRL</sequence>
<evidence type="ECO:0000259" key="5">
    <source>
        <dbReference type="PROSITE" id="PS51349"/>
    </source>
</evidence>
<dbReference type="PROSITE" id="PS51349">
    <property type="entry name" value="FMN_HYDROXY_ACID_DH_2"/>
    <property type="match status" value="1"/>
</dbReference>
<comment type="cofactor">
    <cofactor evidence="1">
        <name>FMN</name>
        <dbReference type="ChEBI" id="CHEBI:58210"/>
    </cofactor>
</comment>
<dbReference type="SUPFAM" id="SSF51395">
    <property type="entry name" value="FMN-linked oxidoreductases"/>
    <property type="match status" value="1"/>
</dbReference>
<keyword evidence="7" id="KW-1185">Reference proteome</keyword>
<dbReference type="eggNOG" id="KOG0537">
    <property type="taxonomic scope" value="Eukaryota"/>
</dbReference>
<dbReference type="Proteomes" id="UP000018144">
    <property type="component" value="Unassembled WGS sequence"/>
</dbReference>
<accession>U4LIH0</accession>
<gene>
    <name evidence="6" type="ORF">PCON_11733</name>
</gene>
<dbReference type="OrthoDB" id="1925334at2759"/>
<dbReference type="Pfam" id="PF01070">
    <property type="entry name" value="FMN_dh"/>
    <property type="match status" value="1"/>
</dbReference>
<keyword evidence="2" id="KW-0560">Oxidoreductase</keyword>